<evidence type="ECO:0000256" key="3">
    <source>
        <dbReference type="ARBA" id="ARBA00022989"/>
    </source>
</evidence>
<dbReference type="InterPro" id="IPR000412">
    <property type="entry name" value="ABC_2_transport"/>
</dbReference>
<keyword evidence="4 5" id="KW-0472">Membrane</keyword>
<dbReference type="PROSITE" id="PS51012">
    <property type="entry name" value="ABC_TM2"/>
    <property type="match status" value="1"/>
</dbReference>
<comment type="subcellular location">
    <subcellularLocation>
        <location evidence="5">Cell membrane</location>
        <topology evidence="5">Multi-pass membrane protein</topology>
    </subcellularLocation>
    <subcellularLocation>
        <location evidence="1">Membrane</location>
        <topology evidence="1">Multi-pass membrane protein</topology>
    </subcellularLocation>
</comment>
<dbReference type="Proteomes" id="UP000245921">
    <property type="component" value="Unassembled WGS sequence"/>
</dbReference>
<gene>
    <name evidence="7" type="ORF">C7380_13215</name>
</gene>
<dbReference type="GO" id="GO:0043190">
    <property type="term" value="C:ATP-binding cassette (ABC) transporter complex"/>
    <property type="evidence" value="ECO:0007669"/>
    <property type="project" value="InterPro"/>
</dbReference>
<feature type="domain" description="ABC transmembrane type-2" evidence="6">
    <location>
        <begin position="27"/>
        <end position="263"/>
    </location>
</feature>
<dbReference type="EMBL" id="QGGI01000032">
    <property type="protein sequence ID" value="PWJ86062.1"/>
    <property type="molecule type" value="Genomic_DNA"/>
</dbReference>
<comment type="caution">
    <text evidence="7">The sequence shown here is derived from an EMBL/GenBank/DDBJ whole genome shotgun (WGS) entry which is preliminary data.</text>
</comment>
<feature type="transmembrane region" description="Helical" evidence="5">
    <location>
        <begin position="154"/>
        <end position="178"/>
    </location>
</feature>
<dbReference type="InterPro" id="IPR047817">
    <property type="entry name" value="ABC2_TM_bact-type"/>
</dbReference>
<keyword evidence="3 5" id="KW-1133">Transmembrane helix</keyword>
<evidence type="ECO:0000256" key="4">
    <source>
        <dbReference type="ARBA" id="ARBA00023136"/>
    </source>
</evidence>
<feature type="transmembrane region" description="Helical" evidence="5">
    <location>
        <begin position="68"/>
        <end position="89"/>
    </location>
</feature>
<dbReference type="PIRSF" id="PIRSF006648">
    <property type="entry name" value="DrrB"/>
    <property type="match status" value="1"/>
</dbReference>
<sequence length="276" mass="31379">MNNIKYILNVYKARFIISLKIYIRYPINFLMNFFMPIMWIAPFYFMGKGFTKNGNLPGFEYYAGNSDYIGFIVVGYIISSILISTLWGMGFSIKEEMQQGVLESNWSAPINKIHLIVGKSLYNYFITFLEIVITIIVCHFAFNFNINGNMLKAILIIIISIIGFYGLGIIIASLVLLAKNANPIIDMSNSLISGLSGSFFPIKVFPKGILFISLLIPLTYVYDTTRYFLISQKSLFNIKFEIIILIITSLLLLIIGNIVFKKIETKCLEEGRLSGH</sequence>
<comment type="similarity">
    <text evidence="5">Belongs to the ABC-2 integral membrane protein family.</text>
</comment>
<evidence type="ECO:0000256" key="5">
    <source>
        <dbReference type="RuleBase" id="RU361157"/>
    </source>
</evidence>
<dbReference type="PANTHER" id="PTHR43229:SF2">
    <property type="entry name" value="NODULATION PROTEIN J"/>
    <property type="match status" value="1"/>
</dbReference>
<dbReference type="PANTHER" id="PTHR43229">
    <property type="entry name" value="NODULATION PROTEIN J"/>
    <property type="match status" value="1"/>
</dbReference>
<keyword evidence="5" id="KW-1003">Cell membrane</keyword>
<accession>A0AA45C4J0</accession>
<keyword evidence="2 5" id="KW-0812">Transmembrane</keyword>
<dbReference type="InterPro" id="IPR051784">
    <property type="entry name" value="Nod_factor_ABC_transporter"/>
</dbReference>
<keyword evidence="5" id="KW-0813">Transport</keyword>
<dbReference type="AlphaFoldDB" id="A0AA45C4J0"/>
<reference evidence="7 8" key="1">
    <citation type="submission" date="2018-05" db="EMBL/GenBank/DDBJ databases">
        <title>Genomic Encyclopedia of Type Strains, Phase IV (KMG-IV): sequencing the most valuable type-strain genomes for metagenomic binning, comparative biology and taxonomic classification.</title>
        <authorList>
            <person name="Goeker M."/>
        </authorList>
    </citation>
    <scope>NUCLEOTIDE SEQUENCE [LARGE SCALE GENOMIC DNA]</scope>
    <source>
        <strain evidence="7 8">DSM 24906</strain>
    </source>
</reference>
<dbReference type="InterPro" id="IPR013525">
    <property type="entry name" value="ABC2_TM"/>
</dbReference>
<evidence type="ECO:0000313" key="8">
    <source>
        <dbReference type="Proteomes" id="UP000245921"/>
    </source>
</evidence>
<feature type="transmembrane region" description="Helical" evidence="5">
    <location>
        <begin position="21"/>
        <end position="45"/>
    </location>
</feature>
<evidence type="ECO:0000256" key="2">
    <source>
        <dbReference type="ARBA" id="ARBA00022692"/>
    </source>
</evidence>
<name>A0AA45C4J0_9BACT</name>
<organism evidence="7 8">
    <name type="scientific">Oceanotoga teriensis</name>
    <dbReference type="NCBI Taxonomy" id="515440"/>
    <lineage>
        <taxon>Bacteria</taxon>
        <taxon>Thermotogati</taxon>
        <taxon>Thermotogota</taxon>
        <taxon>Thermotogae</taxon>
        <taxon>Petrotogales</taxon>
        <taxon>Petrotogaceae</taxon>
        <taxon>Oceanotoga</taxon>
    </lineage>
</organism>
<feature type="transmembrane region" description="Helical" evidence="5">
    <location>
        <begin position="199"/>
        <end position="222"/>
    </location>
</feature>
<dbReference type="GO" id="GO:0140359">
    <property type="term" value="F:ABC-type transporter activity"/>
    <property type="evidence" value="ECO:0007669"/>
    <property type="project" value="InterPro"/>
</dbReference>
<dbReference type="Pfam" id="PF01061">
    <property type="entry name" value="ABC2_membrane"/>
    <property type="match status" value="1"/>
</dbReference>
<evidence type="ECO:0000259" key="6">
    <source>
        <dbReference type="PROSITE" id="PS51012"/>
    </source>
</evidence>
<dbReference type="RefSeq" id="WP_109606635.1">
    <property type="nucleotide sequence ID" value="NZ_JAMHJO010000001.1"/>
</dbReference>
<keyword evidence="8" id="KW-1185">Reference proteome</keyword>
<evidence type="ECO:0000313" key="7">
    <source>
        <dbReference type="EMBL" id="PWJ86062.1"/>
    </source>
</evidence>
<proteinExistence type="inferred from homology"/>
<feature type="transmembrane region" description="Helical" evidence="5">
    <location>
        <begin position="121"/>
        <end position="142"/>
    </location>
</feature>
<protein>
    <recommendedName>
        <fullName evidence="5">Transport permease protein</fullName>
    </recommendedName>
</protein>
<evidence type="ECO:0000256" key="1">
    <source>
        <dbReference type="ARBA" id="ARBA00004141"/>
    </source>
</evidence>
<feature type="transmembrane region" description="Helical" evidence="5">
    <location>
        <begin position="242"/>
        <end position="260"/>
    </location>
</feature>
<dbReference type="PRINTS" id="PR00164">
    <property type="entry name" value="ABC2TRNSPORT"/>
</dbReference>